<sequence>MSVDRYITPIYIAQLRYDGTLALSMALLGLATLLYMGSVIPDARRIADRIALALREREEDAYEVEVV</sequence>
<evidence type="ECO:0000313" key="1">
    <source>
        <dbReference type="EMBL" id="MFB6490222.1"/>
    </source>
</evidence>
<gene>
    <name evidence="1" type="ORF">TU35_003065</name>
</gene>
<evidence type="ECO:0000313" key="2">
    <source>
        <dbReference type="Proteomes" id="UP000033636"/>
    </source>
</evidence>
<accession>A0ACC6UZY3</accession>
<comment type="caution">
    <text evidence="1">The sequence shown here is derived from an EMBL/GenBank/DDBJ whole genome shotgun (WGS) entry which is preliminary data.</text>
</comment>
<reference evidence="1" key="1">
    <citation type="submission" date="2024-07" db="EMBL/GenBank/DDBJ databases">
        <title>Metagenome and Metagenome-Assembled Genomes of Archaea from a hot spring from the geothermal field of Los Azufres, Mexico.</title>
        <authorList>
            <person name="Marin-Paredes R."/>
            <person name="Martinez-Romero E."/>
            <person name="Servin-Garciduenas L.E."/>
        </authorList>
    </citation>
    <scope>NUCLEOTIDE SEQUENCE</scope>
</reference>
<dbReference type="EMBL" id="JZWT02000006">
    <property type="protein sequence ID" value="MFB6490222.1"/>
    <property type="molecule type" value="Genomic_DNA"/>
</dbReference>
<protein>
    <submittedName>
        <fullName evidence="1">Uncharacterized protein</fullName>
    </submittedName>
</protein>
<proteinExistence type="predicted"/>
<dbReference type="Proteomes" id="UP000033636">
    <property type="component" value="Unassembled WGS sequence"/>
</dbReference>
<organism evidence="1 2">
    <name type="scientific">Thermoproteus sp. AZ2</name>
    <dbReference type="NCBI Taxonomy" id="1609232"/>
    <lineage>
        <taxon>Archaea</taxon>
        <taxon>Thermoproteota</taxon>
        <taxon>Thermoprotei</taxon>
        <taxon>Thermoproteales</taxon>
        <taxon>Thermoproteaceae</taxon>
        <taxon>Thermoproteus</taxon>
    </lineage>
</organism>
<name>A0ACC6UZY3_9CREN</name>